<reference evidence="1 2" key="1">
    <citation type="submission" date="2024-09" db="EMBL/GenBank/DDBJ databases">
        <title>Nodulacao em especies de Leguminosae Basais da Amazonia e Caracterizacao dos Rizobios e Bacterias Associadas aos Nodulos.</title>
        <authorList>
            <person name="Jambeiro I.C.A."/>
            <person name="Lopes I.S."/>
            <person name="Aguiar E.R.G.R."/>
            <person name="Santos A.F.J."/>
            <person name="Dos Santos J.M.F."/>
            <person name="Gross E."/>
        </authorList>
    </citation>
    <scope>NUCLEOTIDE SEQUENCE [LARGE SCALE GENOMIC DNA]</scope>
    <source>
        <strain evidence="1 2">BRUESC1165</strain>
    </source>
</reference>
<accession>A0ABV6YHJ0</accession>
<gene>
    <name evidence="1" type="ORF">ACETIH_28010</name>
</gene>
<evidence type="ECO:0000313" key="2">
    <source>
        <dbReference type="Proteomes" id="UP001593940"/>
    </source>
</evidence>
<dbReference type="Gene3D" id="1.10.490.10">
    <property type="entry name" value="Globins"/>
    <property type="match status" value="1"/>
</dbReference>
<keyword evidence="2" id="KW-1185">Reference proteome</keyword>
<comment type="caution">
    <text evidence="1">The sequence shown here is derived from an EMBL/GenBank/DDBJ whole genome shotgun (WGS) entry which is preliminary data.</text>
</comment>
<name>A0ABV6YHJ0_9HYPH</name>
<dbReference type="Proteomes" id="UP001593940">
    <property type="component" value="Unassembled WGS sequence"/>
</dbReference>
<organism evidence="1 2">
    <name type="scientific">Microvirga arabica</name>
    <dbReference type="NCBI Taxonomy" id="1128671"/>
    <lineage>
        <taxon>Bacteria</taxon>
        <taxon>Pseudomonadati</taxon>
        <taxon>Pseudomonadota</taxon>
        <taxon>Alphaproteobacteria</taxon>
        <taxon>Hyphomicrobiales</taxon>
        <taxon>Methylobacteriaceae</taxon>
        <taxon>Microvirga</taxon>
    </lineage>
</organism>
<dbReference type="EMBL" id="JBHOMY010000122">
    <property type="protein sequence ID" value="MFC1460487.1"/>
    <property type="molecule type" value="Genomic_DNA"/>
</dbReference>
<dbReference type="InterPro" id="IPR012292">
    <property type="entry name" value="Globin/Proto"/>
</dbReference>
<protein>
    <submittedName>
        <fullName evidence="1">Uncharacterized protein</fullName>
    </submittedName>
</protein>
<evidence type="ECO:0000313" key="1">
    <source>
        <dbReference type="EMBL" id="MFC1460487.1"/>
    </source>
</evidence>
<sequence length="66" mass="7171">MALVEGRFERRLALFAATAREVCEPDVAELFIGRAHRIADSLQIGLNIGPKALHLPCRAAMDGVRG</sequence>
<dbReference type="RefSeq" id="WP_377031723.1">
    <property type="nucleotide sequence ID" value="NZ_JBHOMY010000122.1"/>
</dbReference>
<proteinExistence type="predicted"/>